<protein>
    <recommendedName>
        <fullName evidence="3">Tetratricopeptide repeat protein</fullName>
    </recommendedName>
</protein>
<keyword evidence="2" id="KW-1185">Reference proteome</keyword>
<organism evidence="1 2">
    <name type="scientific">Maritimibacter dapengensis</name>
    <dbReference type="NCBI Taxonomy" id="2836868"/>
    <lineage>
        <taxon>Bacteria</taxon>
        <taxon>Pseudomonadati</taxon>
        <taxon>Pseudomonadota</taxon>
        <taxon>Alphaproteobacteria</taxon>
        <taxon>Rhodobacterales</taxon>
        <taxon>Roseobacteraceae</taxon>
        <taxon>Maritimibacter</taxon>
    </lineage>
</organism>
<accession>A0ABS6T064</accession>
<name>A0ABS6T064_9RHOB</name>
<evidence type="ECO:0000313" key="1">
    <source>
        <dbReference type="EMBL" id="MBV7378625.1"/>
    </source>
</evidence>
<reference evidence="1 2" key="1">
    <citation type="submission" date="2021-05" db="EMBL/GenBank/DDBJ databases">
        <title>Culturable bacteria isolated from Daya Bay.</title>
        <authorList>
            <person name="Zheng W."/>
            <person name="Yu S."/>
            <person name="Huang Y."/>
        </authorList>
    </citation>
    <scope>NUCLEOTIDE SEQUENCE [LARGE SCALE GENOMIC DNA]</scope>
    <source>
        <strain evidence="1 2">DP4N28-5</strain>
    </source>
</reference>
<gene>
    <name evidence="1" type="ORF">KJP28_06770</name>
</gene>
<evidence type="ECO:0008006" key="3">
    <source>
        <dbReference type="Google" id="ProtNLM"/>
    </source>
</evidence>
<dbReference type="EMBL" id="JAHUZE010000002">
    <property type="protein sequence ID" value="MBV7378625.1"/>
    <property type="molecule type" value="Genomic_DNA"/>
</dbReference>
<dbReference type="Proteomes" id="UP000756530">
    <property type="component" value="Unassembled WGS sequence"/>
</dbReference>
<sequence length="388" mass="43389">MDDPKRLVDEITGRGHLKLSPEDVARLETVDAGYLPAQRILAAHWFNVGEPGRAADISRRVFDAEPNAENASNLVSALSRSGRLDEAVEVAADPDTPLTEVTRASYLSELFARKKDMGANRKWSYRALELKDAEAPVIEDRPEPSVRAFDPETPERNIIAYSLYGAGARYLEGAVRNAIVVRHVYPGWTPRFYVDDSVPADTQRELARNGAQLRKVPNMPAERYGLFWRFLVEDDTDVDLYLVRDADSVPSVREAVAVHDWLASGQPFHVMRDYPTHSELVLAGLWGAHRGNIPGGMGKKILAYAKSREKILNSRVEDQLFLRQEIWPCMRGRVFVQDSAFGYGESAPFDPGYALPGRMHVGQDDFAARQVEAQARAARAKGFKVKIE</sequence>
<evidence type="ECO:0000313" key="2">
    <source>
        <dbReference type="Proteomes" id="UP000756530"/>
    </source>
</evidence>
<proteinExistence type="predicted"/>
<dbReference type="RefSeq" id="WP_218391816.1">
    <property type="nucleotide sequence ID" value="NZ_JAHUZE010000002.1"/>
</dbReference>
<comment type="caution">
    <text evidence="1">The sequence shown here is derived from an EMBL/GenBank/DDBJ whole genome shotgun (WGS) entry which is preliminary data.</text>
</comment>